<dbReference type="Proteomes" id="UP000626109">
    <property type="component" value="Unassembled WGS sequence"/>
</dbReference>
<feature type="transmembrane region" description="Helical" evidence="1">
    <location>
        <begin position="281"/>
        <end position="302"/>
    </location>
</feature>
<dbReference type="EMBL" id="CAJNNW010014451">
    <property type="protein sequence ID" value="CAE8656620.1"/>
    <property type="molecule type" value="Genomic_DNA"/>
</dbReference>
<protein>
    <recommendedName>
        <fullName evidence="8">J domain-containing protein</fullName>
    </recommendedName>
</protein>
<evidence type="ECO:0000313" key="3">
    <source>
        <dbReference type="EMBL" id="CAE8585278.1"/>
    </source>
</evidence>
<keyword evidence="1" id="KW-0472">Membrane</keyword>
<dbReference type="EMBL" id="CAJNNW010012302">
    <property type="protein sequence ID" value="CAE8654149.1"/>
    <property type="molecule type" value="Genomic_DNA"/>
</dbReference>
<evidence type="ECO:0000313" key="5">
    <source>
        <dbReference type="EMBL" id="CAE8654149.1"/>
    </source>
</evidence>
<evidence type="ECO:0008006" key="8">
    <source>
        <dbReference type="Google" id="ProtNLM"/>
    </source>
</evidence>
<keyword evidence="2" id="KW-0732">Signal</keyword>
<organism evidence="4 7">
    <name type="scientific">Polarella glacialis</name>
    <name type="common">Dinoflagellate</name>
    <dbReference type="NCBI Taxonomy" id="89957"/>
    <lineage>
        <taxon>Eukaryota</taxon>
        <taxon>Sar</taxon>
        <taxon>Alveolata</taxon>
        <taxon>Dinophyceae</taxon>
        <taxon>Suessiales</taxon>
        <taxon>Suessiaceae</taxon>
        <taxon>Polarella</taxon>
    </lineage>
</organism>
<name>A0A813HFE3_POLGL</name>
<dbReference type="Pfam" id="PF11833">
    <property type="entry name" value="CPP1-like"/>
    <property type="match status" value="1"/>
</dbReference>
<dbReference type="InterPro" id="IPR021788">
    <property type="entry name" value="CPP1-like"/>
</dbReference>
<evidence type="ECO:0000313" key="6">
    <source>
        <dbReference type="EMBL" id="CAE8656620.1"/>
    </source>
</evidence>
<proteinExistence type="predicted"/>
<evidence type="ECO:0000313" key="7">
    <source>
        <dbReference type="Proteomes" id="UP000654075"/>
    </source>
</evidence>
<dbReference type="OrthoDB" id="2014563at2759"/>
<dbReference type="EMBL" id="CAJNNV010001537">
    <property type="protein sequence ID" value="CAE8585278.1"/>
    <property type="molecule type" value="Genomic_DNA"/>
</dbReference>
<evidence type="ECO:0000256" key="1">
    <source>
        <dbReference type="SAM" id="Phobius"/>
    </source>
</evidence>
<dbReference type="EMBL" id="CAJNNV010031484">
    <property type="protein sequence ID" value="CAE8636390.1"/>
    <property type="molecule type" value="Genomic_DNA"/>
</dbReference>
<feature type="signal peptide" evidence="2">
    <location>
        <begin position="1"/>
        <end position="37"/>
    </location>
</feature>
<evidence type="ECO:0000313" key="4">
    <source>
        <dbReference type="EMBL" id="CAE8636390.1"/>
    </source>
</evidence>
<evidence type="ECO:0000256" key="2">
    <source>
        <dbReference type="SAM" id="SignalP"/>
    </source>
</evidence>
<accession>A0A813HFE3</accession>
<keyword evidence="1" id="KW-1133">Transmembrane helix</keyword>
<keyword evidence="1" id="KW-0812">Transmembrane</keyword>
<feature type="transmembrane region" description="Helical" evidence="1">
    <location>
        <begin position="309"/>
        <end position="328"/>
    </location>
</feature>
<keyword evidence="7" id="KW-1185">Reference proteome</keyword>
<feature type="chain" id="PRO_5036222060" description="J domain-containing protein" evidence="2">
    <location>
        <begin position="38"/>
        <end position="334"/>
    </location>
</feature>
<dbReference type="Proteomes" id="UP000654075">
    <property type="component" value="Unassembled WGS sequence"/>
</dbReference>
<sequence>MAARSTSGRGAARASPRARRSSLLAVVLPPAVLLLCASPSAPSFAAARLSASTGSLQAHGKLCGGAPFRDAGARPDFASTPLAAAATLSWMNPTSWGSQSSPLSDRLSPREWLRMYRTLGLPEDATRQQVTKASSRLRKKYAEDEPALERVEAANLWIMTKMMAKKEEALRVRQQANRLRELGDSPRRLFQKYIAGYVPLNIRQMIEPPDTKHFRWASSLLGIFTLIGLCVPTQASNFVALSAASTMGLVYQRNRPEPVKDEGGNVGRVEKPKLKEMGACIVLIALGVGTGALLTTGLVKLLNMDFQSTFLFTTCFTLWLIALFFKVYETFDEP</sequence>
<reference evidence="4" key="1">
    <citation type="submission" date="2021-02" db="EMBL/GenBank/DDBJ databases">
        <authorList>
            <person name="Dougan E. K."/>
            <person name="Rhodes N."/>
            <person name="Thang M."/>
            <person name="Chan C."/>
        </authorList>
    </citation>
    <scope>NUCLEOTIDE SEQUENCE</scope>
</reference>
<gene>
    <name evidence="3" type="ORF">PGLA1383_LOCUS4187</name>
    <name evidence="4" type="ORF">PGLA1383_LOCUS51862</name>
    <name evidence="5" type="ORF">PGLA2088_LOCUS10837</name>
    <name evidence="6" type="ORF">PGLA2088_LOCUS12284</name>
</gene>
<dbReference type="AlphaFoldDB" id="A0A813HFE3"/>
<comment type="caution">
    <text evidence="4">The sequence shown here is derived from an EMBL/GenBank/DDBJ whole genome shotgun (WGS) entry which is preliminary data.</text>
</comment>